<accession>A0A940WSS8</accession>
<dbReference type="GO" id="GO:0005886">
    <property type="term" value="C:plasma membrane"/>
    <property type="evidence" value="ECO:0007669"/>
    <property type="project" value="TreeGrafter"/>
</dbReference>
<sequence>MERYQLKFIERMEETISKWQQAGVVDQNDVVRFFHTVVGTGGTIGLHEFADIAKDQLAYVKKQDKAHWSYEEIEPLLVGLIGGNEEPTEQLEMEDESPAVINDLKPLILLIDDDHYFVDFMKRLLEGKGYVVLAALSGEKGLQIYMNQRPDCIILDLVMPDVVSFRLLDQLMEKASKEFIPVMMITGEADDKIELEAYRKGVSDYFKKPLVKESFLVRLENRLKLRKMVQNSVMIDELTGAFSRRFLEIESNRLIEAYHRYNEPFALALLDLDHFKQVNDQYGHNIGDKVLVKFVEFLNESKRKLDLVFRLGGEEFLVIFPHTTKEQAMNFLKRFLVDFHEVPFKVNEGMFHLSFSGGLTEMKEAATSIQSLIEEADQALYEAKGNGRNQIAVSDHNTVKKMHNHVHVYVVDDDPIIRQILSENIQQLNVKGVKINSLSFRDGEAFLKSDWYKPRERHIIILDRIMPRIDGLELVTKLRAEYPEAQIVILMLTARNNEKEVVQALEMGADDYVTKPFKLDELLARIKRLIQRSFM</sequence>
<gene>
    <name evidence="4" type="ORF">J7W16_08185</name>
</gene>
<feature type="domain" description="Response regulatory" evidence="2">
    <location>
        <begin position="107"/>
        <end position="223"/>
    </location>
</feature>
<evidence type="ECO:0000259" key="2">
    <source>
        <dbReference type="PROSITE" id="PS50110"/>
    </source>
</evidence>
<dbReference type="InterPro" id="IPR050469">
    <property type="entry name" value="Diguanylate_Cyclase"/>
</dbReference>
<dbReference type="Pfam" id="PF00990">
    <property type="entry name" value="GGDEF"/>
    <property type="match status" value="1"/>
</dbReference>
<dbReference type="GO" id="GO:0043709">
    <property type="term" value="P:cell adhesion involved in single-species biofilm formation"/>
    <property type="evidence" value="ECO:0007669"/>
    <property type="project" value="TreeGrafter"/>
</dbReference>
<comment type="caution">
    <text evidence="4">The sequence shown here is derived from an EMBL/GenBank/DDBJ whole genome shotgun (WGS) entry which is preliminary data.</text>
</comment>
<dbReference type="Pfam" id="PF00072">
    <property type="entry name" value="Response_reg"/>
    <property type="match status" value="2"/>
</dbReference>
<dbReference type="GO" id="GO:0052621">
    <property type="term" value="F:diguanylate cyclase activity"/>
    <property type="evidence" value="ECO:0007669"/>
    <property type="project" value="TreeGrafter"/>
</dbReference>
<dbReference type="Proteomes" id="UP000678228">
    <property type="component" value="Unassembled WGS sequence"/>
</dbReference>
<dbReference type="PROSITE" id="PS50887">
    <property type="entry name" value="GGDEF"/>
    <property type="match status" value="1"/>
</dbReference>
<name>A0A940WSS8_9BACI</name>
<keyword evidence="5" id="KW-1185">Reference proteome</keyword>
<dbReference type="PROSITE" id="PS50110">
    <property type="entry name" value="RESPONSE_REGULATORY"/>
    <property type="match status" value="2"/>
</dbReference>
<keyword evidence="1" id="KW-0597">Phosphoprotein</keyword>
<dbReference type="SMART" id="SM00267">
    <property type="entry name" value="GGDEF"/>
    <property type="match status" value="1"/>
</dbReference>
<evidence type="ECO:0000259" key="3">
    <source>
        <dbReference type="PROSITE" id="PS50887"/>
    </source>
</evidence>
<dbReference type="GO" id="GO:1902201">
    <property type="term" value="P:negative regulation of bacterial-type flagellum-dependent cell motility"/>
    <property type="evidence" value="ECO:0007669"/>
    <property type="project" value="TreeGrafter"/>
</dbReference>
<dbReference type="Gene3D" id="3.30.70.270">
    <property type="match status" value="1"/>
</dbReference>
<dbReference type="SUPFAM" id="SSF52172">
    <property type="entry name" value="CheY-like"/>
    <property type="match status" value="2"/>
</dbReference>
<dbReference type="CDD" id="cd00156">
    <property type="entry name" value="REC"/>
    <property type="match status" value="1"/>
</dbReference>
<feature type="domain" description="GGDEF" evidence="3">
    <location>
        <begin position="263"/>
        <end position="396"/>
    </location>
</feature>
<dbReference type="SMART" id="SM00448">
    <property type="entry name" value="REC"/>
    <property type="match status" value="2"/>
</dbReference>
<protein>
    <submittedName>
        <fullName evidence="4">Response regulator</fullName>
    </submittedName>
</protein>
<dbReference type="CDD" id="cd01949">
    <property type="entry name" value="GGDEF"/>
    <property type="match status" value="1"/>
</dbReference>
<evidence type="ECO:0000313" key="5">
    <source>
        <dbReference type="Proteomes" id="UP000678228"/>
    </source>
</evidence>
<dbReference type="PANTHER" id="PTHR45138">
    <property type="entry name" value="REGULATORY COMPONENTS OF SENSORY TRANSDUCTION SYSTEM"/>
    <property type="match status" value="1"/>
</dbReference>
<proteinExistence type="predicted"/>
<dbReference type="NCBIfam" id="TIGR00254">
    <property type="entry name" value="GGDEF"/>
    <property type="match status" value="1"/>
</dbReference>
<dbReference type="InterPro" id="IPR029787">
    <property type="entry name" value="Nucleotide_cyclase"/>
</dbReference>
<feature type="modified residue" description="4-aspartylphosphate" evidence="1">
    <location>
        <position position="463"/>
    </location>
</feature>
<dbReference type="RefSeq" id="WP_210596815.1">
    <property type="nucleotide sequence ID" value="NZ_JAGKSQ010000003.1"/>
</dbReference>
<feature type="modified residue" description="4-aspartylphosphate" evidence="1">
    <location>
        <position position="156"/>
    </location>
</feature>
<dbReference type="InterPro" id="IPR001789">
    <property type="entry name" value="Sig_transdc_resp-reg_receiver"/>
</dbReference>
<evidence type="ECO:0000256" key="1">
    <source>
        <dbReference type="PROSITE-ProRule" id="PRU00169"/>
    </source>
</evidence>
<organism evidence="4 5">
    <name type="scientific">Halalkalibacter suaedae</name>
    <dbReference type="NCBI Taxonomy" id="2822140"/>
    <lineage>
        <taxon>Bacteria</taxon>
        <taxon>Bacillati</taxon>
        <taxon>Bacillota</taxon>
        <taxon>Bacilli</taxon>
        <taxon>Bacillales</taxon>
        <taxon>Bacillaceae</taxon>
        <taxon>Halalkalibacter</taxon>
    </lineage>
</organism>
<feature type="domain" description="Response regulatory" evidence="2">
    <location>
        <begin position="407"/>
        <end position="530"/>
    </location>
</feature>
<dbReference type="EMBL" id="JAGKSQ010000003">
    <property type="protein sequence ID" value="MBP3951113.1"/>
    <property type="molecule type" value="Genomic_DNA"/>
</dbReference>
<dbReference type="AlphaFoldDB" id="A0A940WSS8"/>
<dbReference type="InterPro" id="IPR000160">
    <property type="entry name" value="GGDEF_dom"/>
</dbReference>
<dbReference type="InterPro" id="IPR043128">
    <property type="entry name" value="Rev_trsase/Diguanyl_cyclase"/>
</dbReference>
<evidence type="ECO:0000313" key="4">
    <source>
        <dbReference type="EMBL" id="MBP3951113.1"/>
    </source>
</evidence>
<dbReference type="SUPFAM" id="SSF55073">
    <property type="entry name" value="Nucleotide cyclase"/>
    <property type="match status" value="1"/>
</dbReference>
<dbReference type="InterPro" id="IPR011006">
    <property type="entry name" value="CheY-like_superfamily"/>
</dbReference>
<reference evidence="4" key="1">
    <citation type="submission" date="2021-03" db="EMBL/GenBank/DDBJ databases">
        <title>Bacillus suaedae sp. nov., isolated from Suaeda aralocaspica.</title>
        <authorList>
            <person name="Lei R.F.R."/>
        </authorList>
    </citation>
    <scope>NUCLEOTIDE SEQUENCE</scope>
    <source>
        <strain evidence="4">YZJH907-2</strain>
    </source>
</reference>
<dbReference type="PANTHER" id="PTHR45138:SF9">
    <property type="entry name" value="DIGUANYLATE CYCLASE DGCM-RELATED"/>
    <property type="match status" value="1"/>
</dbReference>
<dbReference type="Gene3D" id="3.40.50.2300">
    <property type="match status" value="2"/>
</dbReference>
<dbReference type="GO" id="GO:0000160">
    <property type="term" value="P:phosphorelay signal transduction system"/>
    <property type="evidence" value="ECO:0007669"/>
    <property type="project" value="InterPro"/>
</dbReference>
<dbReference type="FunFam" id="3.30.70.270:FF:000001">
    <property type="entry name" value="Diguanylate cyclase domain protein"/>
    <property type="match status" value="1"/>
</dbReference>